<dbReference type="InterPro" id="IPR029058">
    <property type="entry name" value="AB_hydrolase_fold"/>
</dbReference>
<reference evidence="2" key="1">
    <citation type="submission" date="2021-12" db="EMBL/GenBank/DDBJ databases">
        <title>Convergent genome expansion in fungi linked to evolution of root-endophyte symbiosis.</title>
        <authorList>
            <consortium name="DOE Joint Genome Institute"/>
            <person name="Ke Y.-H."/>
            <person name="Bonito G."/>
            <person name="Liao H.-L."/>
            <person name="Looney B."/>
            <person name="Rojas-Flechas A."/>
            <person name="Nash J."/>
            <person name="Hameed K."/>
            <person name="Schadt C."/>
            <person name="Martin F."/>
            <person name="Crous P.W."/>
            <person name="Miettinen O."/>
            <person name="Magnuson J.K."/>
            <person name="Labbe J."/>
            <person name="Jacobson D."/>
            <person name="Doktycz M.J."/>
            <person name="Veneault-Fourrey C."/>
            <person name="Kuo A."/>
            <person name="Mondo S."/>
            <person name="Calhoun S."/>
            <person name="Riley R."/>
            <person name="Ohm R."/>
            <person name="LaButti K."/>
            <person name="Andreopoulos B."/>
            <person name="Pangilinan J."/>
            <person name="Nolan M."/>
            <person name="Tritt A."/>
            <person name="Clum A."/>
            <person name="Lipzen A."/>
            <person name="Daum C."/>
            <person name="Barry K."/>
            <person name="Grigoriev I.V."/>
            <person name="Vilgalys R."/>
        </authorList>
    </citation>
    <scope>NUCLEOTIDE SEQUENCE</scope>
    <source>
        <strain evidence="2">PMI_201</strain>
    </source>
</reference>
<sequence length="243" mass="26984">MTGLGACCFTGFKHEGEISGEVKKIGNFSTYFSYPKNNPSPSKAIIILSDIYGIMINSQLVADDFARNGYLAVIPDIVDNEPLQFGDYEAGKVDIPTWLARHGPETVYPNVEATIKHLREELGVKSIGTVGYCFGARFVVRFLKKGQVDAGYTAHPTNIQSDELASIEGPLSIAAAEIDQIWTREARYASEDLLIKTRQPYQINVYGGVHHGFAARADLSNAHLKRSKELAFLQALNWFQYYL</sequence>
<dbReference type="Proteomes" id="UP001201262">
    <property type="component" value="Unassembled WGS sequence"/>
</dbReference>
<dbReference type="Gene3D" id="3.40.50.1820">
    <property type="entry name" value="alpha/beta hydrolase"/>
    <property type="match status" value="1"/>
</dbReference>
<protein>
    <submittedName>
        <fullName evidence="2">Dienelactone hydrolase family protein</fullName>
    </submittedName>
</protein>
<name>A0AAD4KWG4_9EURO</name>
<dbReference type="SUPFAM" id="SSF53474">
    <property type="entry name" value="alpha/beta-Hydrolases"/>
    <property type="match status" value="1"/>
</dbReference>
<dbReference type="InterPro" id="IPR002925">
    <property type="entry name" value="Dienelactn_hydro"/>
</dbReference>
<dbReference type="GeneID" id="70245654"/>
<dbReference type="AlphaFoldDB" id="A0AAD4KWG4"/>
<proteinExistence type="predicted"/>
<dbReference type="GO" id="GO:0016787">
    <property type="term" value="F:hydrolase activity"/>
    <property type="evidence" value="ECO:0007669"/>
    <property type="project" value="UniProtKB-KW"/>
</dbReference>
<keyword evidence="3" id="KW-1185">Reference proteome</keyword>
<dbReference type="EMBL" id="JAJTJA010000003">
    <property type="protein sequence ID" value="KAH8701694.1"/>
    <property type="molecule type" value="Genomic_DNA"/>
</dbReference>
<accession>A0AAD4KWG4</accession>
<dbReference type="PANTHER" id="PTHR17630">
    <property type="entry name" value="DIENELACTONE HYDROLASE"/>
    <property type="match status" value="1"/>
</dbReference>
<evidence type="ECO:0000313" key="3">
    <source>
        <dbReference type="Proteomes" id="UP001201262"/>
    </source>
</evidence>
<dbReference type="RefSeq" id="XP_046075070.1">
    <property type="nucleotide sequence ID" value="XM_046215367.1"/>
</dbReference>
<organism evidence="2 3">
    <name type="scientific">Talaromyces proteolyticus</name>
    <dbReference type="NCBI Taxonomy" id="1131652"/>
    <lineage>
        <taxon>Eukaryota</taxon>
        <taxon>Fungi</taxon>
        <taxon>Dikarya</taxon>
        <taxon>Ascomycota</taxon>
        <taxon>Pezizomycotina</taxon>
        <taxon>Eurotiomycetes</taxon>
        <taxon>Eurotiomycetidae</taxon>
        <taxon>Eurotiales</taxon>
        <taxon>Trichocomaceae</taxon>
        <taxon>Talaromyces</taxon>
        <taxon>Talaromyces sect. Bacilispori</taxon>
    </lineage>
</organism>
<evidence type="ECO:0000259" key="1">
    <source>
        <dbReference type="Pfam" id="PF01738"/>
    </source>
</evidence>
<dbReference type="PANTHER" id="PTHR17630:SF44">
    <property type="entry name" value="PROTEIN AIM2"/>
    <property type="match status" value="1"/>
</dbReference>
<gene>
    <name evidence="2" type="ORF">BGW36DRAFT_371333</name>
</gene>
<evidence type="ECO:0000313" key="2">
    <source>
        <dbReference type="EMBL" id="KAH8701694.1"/>
    </source>
</evidence>
<dbReference type="Pfam" id="PF01738">
    <property type="entry name" value="DLH"/>
    <property type="match status" value="1"/>
</dbReference>
<comment type="caution">
    <text evidence="2">The sequence shown here is derived from an EMBL/GenBank/DDBJ whole genome shotgun (WGS) entry which is preliminary data.</text>
</comment>
<feature type="domain" description="Dienelactone hydrolase" evidence="1">
    <location>
        <begin position="29"/>
        <end position="242"/>
    </location>
</feature>
<keyword evidence="2" id="KW-0378">Hydrolase</keyword>